<dbReference type="GeneID" id="9591798"/>
<organism evidence="3">
    <name type="scientific">Schizophyllum commune (strain H4-8 / FGSC 9210)</name>
    <name type="common">Split gill fungus</name>
    <dbReference type="NCBI Taxonomy" id="578458"/>
    <lineage>
        <taxon>Eukaryota</taxon>
        <taxon>Fungi</taxon>
        <taxon>Dikarya</taxon>
        <taxon>Basidiomycota</taxon>
        <taxon>Agaricomycotina</taxon>
        <taxon>Agaricomycetes</taxon>
        <taxon>Agaricomycetidae</taxon>
        <taxon>Agaricales</taxon>
        <taxon>Schizophyllaceae</taxon>
        <taxon>Schizophyllum</taxon>
    </lineage>
</organism>
<name>D8QFG4_SCHCM</name>
<evidence type="ECO:0000313" key="3">
    <source>
        <dbReference type="Proteomes" id="UP000007431"/>
    </source>
</evidence>
<feature type="region of interest" description="Disordered" evidence="1">
    <location>
        <begin position="272"/>
        <end position="294"/>
    </location>
</feature>
<gene>
    <name evidence="2" type="ORF">SCHCODRAFT_85965</name>
</gene>
<dbReference type="KEGG" id="scm:SCHCO_02692297"/>
<accession>D8QFG4</accession>
<evidence type="ECO:0000256" key="1">
    <source>
        <dbReference type="SAM" id="MobiDB-lite"/>
    </source>
</evidence>
<dbReference type="OrthoDB" id="2499658at2759"/>
<dbReference type="RefSeq" id="XP_003028311.1">
    <property type="nucleotide sequence ID" value="XM_003028265.1"/>
</dbReference>
<proteinExistence type="predicted"/>
<dbReference type="InParanoid" id="D8QFG4"/>
<dbReference type="AlphaFoldDB" id="D8QFG4"/>
<dbReference type="HOGENOM" id="CLU_769773_0_0_1"/>
<evidence type="ECO:0000313" key="2">
    <source>
        <dbReference type="EMBL" id="EFI93408.1"/>
    </source>
</evidence>
<reference evidence="2 3" key="1">
    <citation type="journal article" date="2010" name="Nat. Biotechnol.">
        <title>Genome sequence of the model mushroom Schizophyllum commune.</title>
        <authorList>
            <person name="Ohm R.A."/>
            <person name="de Jong J.F."/>
            <person name="Lugones L.G."/>
            <person name="Aerts A."/>
            <person name="Kothe E."/>
            <person name="Stajich J.E."/>
            <person name="de Vries R.P."/>
            <person name="Record E."/>
            <person name="Levasseur A."/>
            <person name="Baker S.E."/>
            <person name="Bartholomew K.A."/>
            <person name="Coutinho P.M."/>
            <person name="Erdmann S."/>
            <person name="Fowler T.J."/>
            <person name="Gathman A.C."/>
            <person name="Lombard V."/>
            <person name="Henrissat B."/>
            <person name="Knabe N."/>
            <person name="Kuees U."/>
            <person name="Lilly W.W."/>
            <person name="Lindquist E."/>
            <person name="Lucas S."/>
            <person name="Magnuson J.K."/>
            <person name="Piumi F."/>
            <person name="Raudaskoski M."/>
            <person name="Salamov A."/>
            <person name="Schmutz J."/>
            <person name="Schwarze F.W.M.R."/>
            <person name="vanKuyk P.A."/>
            <person name="Horton J.S."/>
            <person name="Grigoriev I.V."/>
            <person name="Woesten H.A.B."/>
        </authorList>
    </citation>
    <scope>NUCLEOTIDE SEQUENCE [LARGE SCALE GENOMIC DNA]</scope>
    <source>
        <strain evidence="3">H4-8 / FGSC 9210</strain>
    </source>
</reference>
<dbReference type="EMBL" id="GL377311">
    <property type="protein sequence ID" value="EFI93408.1"/>
    <property type="molecule type" value="Genomic_DNA"/>
</dbReference>
<protein>
    <submittedName>
        <fullName evidence="2">Expressed protein</fullName>
    </submittedName>
</protein>
<sequence>MYGALKMTAIDPVLALPSTTSVSKIAERESHIATPPKTNSRIGLLTCDQYKNDVEARFLAPLSAAQRSKALISRANYDTIVAALDSTDPAVIASLRTSEIPDERAHYIRWAANTFTLAYGPAGLRLLENDRPVAVQDELYDILCAAHAAVDHGPFDATYEHLCAAHARIPRKLVAMFVRLCPTCLGAQSGNDNLVDLAVAEATMENDAKRAHDGSLTAIRKLVRTASEVSVSIVYGKENAAPEPVDHELDTDAETLAYSESVTSILSPISASPCPPPMRAPAHSAPARYSARGSALPPMKRQASLYAGLPNGWQFKFDDYGKARKHFVEDRAKGGRSIMALDTVVSEGDEGGQMPVEGLP</sequence>
<dbReference type="VEuPathDB" id="FungiDB:SCHCODRAFT_02692297"/>
<dbReference type="Proteomes" id="UP000007431">
    <property type="component" value="Unassembled WGS sequence"/>
</dbReference>
<dbReference type="eggNOG" id="ENOG502S4YJ">
    <property type="taxonomic scope" value="Eukaryota"/>
</dbReference>
<keyword evidence="3" id="KW-1185">Reference proteome</keyword>